<name>A0A2S7X2U8_9GAMM</name>
<dbReference type="AlphaFoldDB" id="A0A2S7X2U8"/>
<dbReference type="EMBL" id="MSCO01000002">
    <property type="protein sequence ID" value="PQJ84554.1"/>
    <property type="molecule type" value="Genomic_DNA"/>
</dbReference>
<protein>
    <recommendedName>
        <fullName evidence="4">Lipoprotein</fullName>
    </recommendedName>
</protein>
<comment type="caution">
    <text evidence="2">The sequence shown here is derived from an EMBL/GenBank/DDBJ whole genome shotgun (WGS) entry which is preliminary data.</text>
</comment>
<gene>
    <name evidence="2" type="ORF">BTO22_13635</name>
</gene>
<sequence length="145" mass="16795">MRHVKIFFSLIVFSFAACAKDIGSDEYLAYNAKISLCLSSSEREVSSFKDDYYNSLSDIQRKALLLSLSSISMNKCYSYEENSYLKHLLLTDDNEGLNEFKRLNKPAYRTEEMIKAYNSLDQNEIKRLSNTKMFSTPFDIFSVIN</sequence>
<organism evidence="2 3">
    <name type="scientific">Aliivibrio sifiae</name>
    <dbReference type="NCBI Taxonomy" id="566293"/>
    <lineage>
        <taxon>Bacteria</taxon>
        <taxon>Pseudomonadati</taxon>
        <taxon>Pseudomonadota</taxon>
        <taxon>Gammaproteobacteria</taxon>
        <taxon>Vibrionales</taxon>
        <taxon>Vibrionaceae</taxon>
        <taxon>Aliivibrio</taxon>
    </lineage>
</organism>
<feature type="chain" id="PRO_5015666534" description="Lipoprotein" evidence="1">
    <location>
        <begin position="20"/>
        <end position="145"/>
    </location>
</feature>
<evidence type="ECO:0000256" key="1">
    <source>
        <dbReference type="SAM" id="SignalP"/>
    </source>
</evidence>
<dbReference type="Proteomes" id="UP000239263">
    <property type="component" value="Unassembled WGS sequence"/>
</dbReference>
<proteinExistence type="predicted"/>
<reference evidence="2 3" key="1">
    <citation type="submission" date="2016-12" db="EMBL/GenBank/DDBJ databases">
        <title>Diversity of luminous bacteria.</title>
        <authorList>
            <person name="Yoshizawa S."/>
            <person name="Kogure K."/>
        </authorList>
    </citation>
    <scope>NUCLEOTIDE SEQUENCE [LARGE SCALE GENOMIC DNA]</scope>
    <source>
        <strain evidence="2 3">ATCC 33715</strain>
    </source>
</reference>
<accession>A0A2S7X2U8</accession>
<evidence type="ECO:0008006" key="4">
    <source>
        <dbReference type="Google" id="ProtNLM"/>
    </source>
</evidence>
<keyword evidence="1" id="KW-0732">Signal</keyword>
<feature type="signal peptide" evidence="1">
    <location>
        <begin position="1"/>
        <end position="19"/>
    </location>
</feature>
<evidence type="ECO:0000313" key="2">
    <source>
        <dbReference type="EMBL" id="PQJ84554.1"/>
    </source>
</evidence>
<evidence type="ECO:0000313" key="3">
    <source>
        <dbReference type="Proteomes" id="UP000239263"/>
    </source>
</evidence>
<dbReference type="PROSITE" id="PS51257">
    <property type="entry name" value="PROKAR_LIPOPROTEIN"/>
    <property type="match status" value="1"/>
</dbReference>